<dbReference type="GO" id="GO:0043565">
    <property type="term" value="F:sequence-specific DNA binding"/>
    <property type="evidence" value="ECO:0007669"/>
    <property type="project" value="InterPro"/>
</dbReference>
<keyword evidence="2" id="KW-0067">ATP-binding</keyword>
<dbReference type="OrthoDB" id="9154941at2"/>
<dbReference type="FunFam" id="3.40.50.300:FF:000006">
    <property type="entry name" value="DNA-binding transcriptional regulator NtrC"/>
    <property type="match status" value="1"/>
</dbReference>
<dbReference type="GO" id="GO:0006355">
    <property type="term" value="P:regulation of DNA-templated transcription"/>
    <property type="evidence" value="ECO:0007669"/>
    <property type="project" value="InterPro"/>
</dbReference>
<protein>
    <submittedName>
        <fullName evidence="9">Sigma-54 specific flagellar transcriptional regulator A</fullName>
    </submittedName>
</protein>
<dbReference type="InterPro" id="IPR009057">
    <property type="entry name" value="Homeodomain-like_sf"/>
</dbReference>
<dbReference type="InterPro" id="IPR003593">
    <property type="entry name" value="AAA+_ATPase"/>
</dbReference>
<sequence>MEQIDGQAMAELIVGNSVAIREIRGLVRFAAQTNASVLITGPSGTGKELVAQALHRASQRAAAPFVAVNSGAIPRELIESELFGHEKGSFTGAIARRLGHFETANNGTLFLDEIGEMPLDMQVRLLRVLEDQKVRRIGSNDDVRVDVRLIAATHQCLESAIGEGRFRADLFYRLNVLPIELPALSERIEDIPMLVQHFLSRGFAADNPPVFTDEAMAILMAHDWPGNVRELKNLVERAAVFFQGMEVGTDQMAMLLRPIRSTRPEASAPIGLAVPGNVVPMGSAPAFNGQTAIIQPATPTFGKPIDLREHLQNEERRVLIEALESTNGVVSAAARLVKLQRTTFVEKMKRYQIGREIALSA</sequence>
<dbReference type="Gene3D" id="1.10.10.60">
    <property type="entry name" value="Homeodomain-like"/>
    <property type="match status" value="1"/>
</dbReference>
<accession>A0A2V3VAP8</accession>
<dbReference type="PROSITE" id="PS00688">
    <property type="entry name" value="SIGMA54_INTERACT_3"/>
    <property type="match status" value="1"/>
</dbReference>
<dbReference type="Pfam" id="PF25601">
    <property type="entry name" value="AAA_lid_14"/>
    <property type="match status" value="1"/>
</dbReference>
<evidence type="ECO:0000256" key="2">
    <source>
        <dbReference type="ARBA" id="ARBA00022840"/>
    </source>
</evidence>
<dbReference type="SUPFAM" id="SSF52540">
    <property type="entry name" value="P-loop containing nucleoside triphosphate hydrolases"/>
    <property type="match status" value="1"/>
</dbReference>
<keyword evidence="3" id="KW-0902">Two-component regulatory system</keyword>
<name>A0A2V3VAP8_9SPHN</name>
<keyword evidence="4" id="KW-0805">Transcription regulation</keyword>
<dbReference type="InterPro" id="IPR025944">
    <property type="entry name" value="Sigma_54_int_dom_CS"/>
</dbReference>
<dbReference type="PANTHER" id="PTHR32071">
    <property type="entry name" value="TRANSCRIPTIONAL REGULATORY PROTEIN"/>
    <property type="match status" value="1"/>
</dbReference>
<dbReference type="InterPro" id="IPR025943">
    <property type="entry name" value="Sigma_54_int_dom_ATP-bd_2"/>
</dbReference>
<evidence type="ECO:0000259" key="8">
    <source>
        <dbReference type="PROSITE" id="PS50045"/>
    </source>
</evidence>
<dbReference type="CDD" id="cd00009">
    <property type="entry name" value="AAA"/>
    <property type="match status" value="1"/>
</dbReference>
<dbReference type="GO" id="GO:0000160">
    <property type="term" value="P:phosphorelay signal transduction system"/>
    <property type="evidence" value="ECO:0007669"/>
    <property type="project" value="UniProtKB-KW"/>
</dbReference>
<dbReference type="Gene3D" id="1.10.8.60">
    <property type="match status" value="1"/>
</dbReference>
<dbReference type="InterPro" id="IPR002078">
    <property type="entry name" value="Sigma_54_int"/>
</dbReference>
<dbReference type="Pfam" id="PF00158">
    <property type="entry name" value="Sigma54_activat"/>
    <property type="match status" value="1"/>
</dbReference>
<dbReference type="PANTHER" id="PTHR32071:SF117">
    <property type="entry name" value="PTS-DEPENDENT DIHYDROXYACETONE KINASE OPERON REGULATORY PROTEIN-RELATED"/>
    <property type="match status" value="1"/>
</dbReference>
<keyword evidence="10" id="KW-1185">Reference proteome</keyword>
<keyword evidence="5" id="KW-0238">DNA-binding</keyword>
<organism evidence="9 10">
    <name type="scientific">Blastomonas natatoria</name>
    <dbReference type="NCBI Taxonomy" id="34015"/>
    <lineage>
        <taxon>Bacteria</taxon>
        <taxon>Pseudomonadati</taxon>
        <taxon>Pseudomonadota</taxon>
        <taxon>Alphaproteobacteria</taxon>
        <taxon>Sphingomonadales</taxon>
        <taxon>Sphingomonadaceae</taxon>
        <taxon>Blastomonas</taxon>
    </lineage>
</organism>
<dbReference type="PROSITE" id="PS00676">
    <property type="entry name" value="SIGMA54_INTERACT_2"/>
    <property type="match status" value="1"/>
</dbReference>
<keyword evidence="9" id="KW-0966">Cell projection</keyword>
<dbReference type="PRINTS" id="PR01590">
    <property type="entry name" value="HTHFIS"/>
</dbReference>
<dbReference type="SUPFAM" id="SSF46689">
    <property type="entry name" value="Homeodomain-like"/>
    <property type="match status" value="1"/>
</dbReference>
<dbReference type="Gene3D" id="3.40.50.300">
    <property type="entry name" value="P-loop containing nucleotide triphosphate hydrolases"/>
    <property type="match status" value="1"/>
</dbReference>
<keyword evidence="9" id="KW-0282">Flagellum</keyword>
<reference evidence="9 10" key="1">
    <citation type="submission" date="2018-05" db="EMBL/GenBank/DDBJ databases">
        <title>Genomic Encyclopedia of Type Strains, Phase IV (KMG-IV): sequencing the most valuable type-strain genomes for metagenomic binning, comparative biology and taxonomic classification.</title>
        <authorList>
            <person name="Goeker M."/>
        </authorList>
    </citation>
    <scope>NUCLEOTIDE SEQUENCE [LARGE SCALE GENOMIC DNA]</scope>
    <source>
        <strain evidence="9 10">DSM 3183</strain>
    </source>
</reference>
<comment type="caution">
    <text evidence="9">The sequence shown here is derived from an EMBL/GenBank/DDBJ whole genome shotgun (WGS) entry which is preliminary data.</text>
</comment>
<dbReference type="InterPro" id="IPR027417">
    <property type="entry name" value="P-loop_NTPase"/>
</dbReference>
<evidence type="ECO:0000256" key="6">
    <source>
        <dbReference type="ARBA" id="ARBA00023159"/>
    </source>
</evidence>
<dbReference type="InterPro" id="IPR058031">
    <property type="entry name" value="AAA_lid_NorR"/>
</dbReference>
<keyword evidence="6" id="KW-0010">Activator</keyword>
<dbReference type="PROSITE" id="PS50045">
    <property type="entry name" value="SIGMA54_INTERACT_4"/>
    <property type="match status" value="1"/>
</dbReference>
<evidence type="ECO:0000256" key="1">
    <source>
        <dbReference type="ARBA" id="ARBA00022741"/>
    </source>
</evidence>
<dbReference type="AlphaFoldDB" id="A0A2V3VAP8"/>
<keyword evidence="7" id="KW-0804">Transcription</keyword>
<evidence type="ECO:0000256" key="5">
    <source>
        <dbReference type="ARBA" id="ARBA00023125"/>
    </source>
</evidence>
<evidence type="ECO:0000256" key="3">
    <source>
        <dbReference type="ARBA" id="ARBA00023012"/>
    </source>
</evidence>
<evidence type="ECO:0000313" key="9">
    <source>
        <dbReference type="EMBL" id="PXW77921.1"/>
    </source>
</evidence>
<keyword evidence="1" id="KW-0547">Nucleotide-binding</keyword>
<dbReference type="InterPro" id="IPR002197">
    <property type="entry name" value="HTH_Fis"/>
</dbReference>
<dbReference type="RefSeq" id="WP_110297751.1">
    <property type="nucleotide sequence ID" value="NZ_QJJM01000003.1"/>
</dbReference>
<evidence type="ECO:0000313" key="10">
    <source>
        <dbReference type="Proteomes" id="UP000248014"/>
    </source>
</evidence>
<proteinExistence type="predicted"/>
<evidence type="ECO:0000256" key="7">
    <source>
        <dbReference type="ARBA" id="ARBA00023163"/>
    </source>
</evidence>
<dbReference type="GO" id="GO:0005524">
    <property type="term" value="F:ATP binding"/>
    <property type="evidence" value="ECO:0007669"/>
    <property type="project" value="UniProtKB-KW"/>
</dbReference>
<dbReference type="Pfam" id="PF02954">
    <property type="entry name" value="HTH_8"/>
    <property type="match status" value="1"/>
</dbReference>
<dbReference type="SMART" id="SM00382">
    <property type="entry name" value="AAA"/>
    <property type="match status" value="1"/>
</dbReference>
<feature type="domain" description="Sigma-54 factor interaction" evidence="8">
    <location>
        <begin position="13"/>
        <end position="240"/>
    </location>
</feature>
<dbReference type="Proteomes" id="UP000248014">
    <property type="component" value="Unassembled WGS sequence"/>
</dbReference>
<dbReference type="EMBL" id="QJJM01000003">
    <property type="protein sequence ID" value="PXW77921.1"/>
    <property type="molecule type" value="Genomic_DNA"/>
</dbReference>
<evidence type="ECO:0000256" key="4">
    <source>
        <dbReference type="ARBA" id="ARBA00023015"/>
    </source>
</evidence>
<gene>
    <name evidence="9" type="ORF">C7451_10326</name>
</gene>
<keyword evidence="9" id="KW-0969">Cilium</keyword>